<organism evidence="3">
    <name type="scientific">Boseongicola sp. SB0664_bin_43</name>
    <dbReference type="NCBI Taxonomy" id="2604844"/>
    <lineage>
        <taxon>Bacteria</taxon>
        <taxon>Pseudomonadati</taxon>
        <taxon>Pseudomonadota</taxon>
        <taxon>Alphaproteobacteria</taxon>
        <taxon>Rhodobacterales</taxon>
        <taxon>Paracoccaceae</taxon>
        <taxon>Boseongicola</taxon>
    </lineage>
</organism>
<proteinExistence type="inferred from homology"/>
<reference evidence="3" key="1">
    <citation type="submission" date="2019-09" db="EMBL/GenBank/DDBJ databases">
        <title>Characterisation of the sponge microbiome using genome-centric metagenomics.</title>
        <authorList>
            <person name="Engelberts J.P."/>
            <person name="Robbins S.J."/>
            <person name="De Goeij J.M."/>
            <person name="Aranda M."/>
            <person name="Bell S.C."/>
            <person name="Webster N.S."/>
        </authorList>
    </citation>
    <scope>NUCLEOTIDE SEQUENCE</scope>
    <source>
        <strain evidence="3">SB0664_bin_43</strain>
    </source>
</reference>
<evidence type="ECO:0000256" key="2">
    <source>
        <dbReference type="SAM" id="SignalP"/>
    </source>
</evidence>
<dbReference type="Gene3D" id="3.40.190.150">
    <property type="entry name" value="Bordetella uptake gene, domain 1"/>
    <property type="match status" value="1"/>
</dbReference>
<gene>
    <name evidence="3" type="ORF">F4Y60_11525</name>
</gene>
<evidence type="ECO:0000256" key="1">
    <source>
        <dbReference type="ARBA" id="ARBA00006987"/>
    </source>
</evidence>
<sequence length="360" mass="38370">MNLLKSALAAATAATVMWGATASADEYYEGKTITCVVPYAPGGGTDSFFRVVVPHLSRTIPGSPDIIINNMSGAGGLKANNYASNEMPNDGSQMLCAPWLSVAQLTRREGVRFDYSRMRAVGGETAINTAVVNKNIMIDSDRTTAGQGSQPLIVAGLSPSSTLDLRQRLGLDILGIDYLYIPGYRGQAKQFPAFLSGEISLIGTNYGSFAATVGEALVDQGPGMLWVEYDKTDADGNVLPRSTQLAELGVPTLVELHEAMHGSAPSGPHWEAYKTLNSMTTMGLSIWLPEGTPDEAFDALKAGWDALPSDPEFIAAHEKAFGKPVGFVPYEMVAAAAASISDIPEDMVQFYQDYIAEGEQ</sequence>
<dbReference type="PANTHER" id="PTHR42928:SF5">
    <property type="entry name" value="BLR1237 PROTEIN"/>
    <property type="match status" value="1"/>
</dbReference>
<dbReference type="Gene3D" id="3.40.190.10">
    <property type="entry name" value="Periplasmic binding protein-like II"/>
    <property type="match status" value="1"/>
</dbReference>
<dbReference type="AlphaFoldDB" id="A0A6B0Y0Z3"/>
<dbReference type="PANTHER" id="PTHR42928">
    <property type="entry name" value="TRICARBOXYLATE-BINDING PROTEIN"/>
    <property type="match status" value="1"/>
</dbReference>
<evidence type="ECO:0008006" key="4">
    <source>
        <dbReference type="Google" id="ProtNLM"/>
    </source>
</evidence>
<keyword evidence="2" id="KW-0732">Signal</keyword>
<evidence type="ECO:0000313" key="3">
    <source>
        <dbReference type="EMBL" id="MXY34694.1"/>
    </source>
</evidence>
<feature type="signal peptide" evidence="2">
    <location>
        <begin position="1"/>
        <end position="24"/>
    </location>
</feature>
<comment type="similarity">
    <text evidence="1">Belongs to the UPF0065 (bug) family.</text>
</comment>
<protein>
    <recommendedName>
        <fullName evidence="4">Tripartite tricarboxylate transporter substrate binding protein</fullName>
    </recommendedName>
</protein>
<dbReference type="InterPro" id="IPR005064">
    <property type="entry name" value="BUG"/>
</dbReference>
<dbReference type="EMBL" id="VXRY01000471">
    <property type="protein sequence ID" value="MXY34694.1"/>
    <property type="molecule type" value="Genomic_DNA"/>
</dbReference>
<comment type="caution">
    <text evidence="3">The sequence shown here is derived from an EMBL/GenBank/DDBJ whole genome shotgun (WGS) entry which is preliminary data.</text>
</comment>
<accession>A0A6B0Y0Z3</accession>
<feature type="chain" id="PRO_5025534216" description="Tripartite tricarboxylate transporter substrate binding protein" evidence="2">
    <location>
        <begin position="25"/>
        <end position="360"/>
    </location>
</feature>
<dbReference type="InterPro" id="IPR042100">
    <property type="entry name" value="Bug_dom1"/>
</dbReference>
<name>A0A6B0Y0Z3_9RHOB</name>